<evidence type="ECO:0000313" key="2">
    <source>
        <dbReference type="EMBL" id="KAE9537670.1"/>
    </source>
</evidence>
<keyword evidence="3" id="KW-1185">Reference proteome</keyword>
<reference evidence="2 3" key="1">
    <citation type="submission" date="2019-08" db="EMBL/GenBank/DDBJ databases">
        <title>The genome of the soybean aphid Biotype 1, its phylome, world population structure and adaptation to the North American continent.</title>
        <authorList>
            <person name="Giordano R."/>
            <person name="Donthu R.K."/>
            <person name="Hernandez A.G."/>
            <person name="Wright C.L."/>
            <person name="Zimin A.V."/>
        </authorList>
    </citation>
    <scope>NUCLEOTIDE SEQUENCE [LARGE SCALE GENOMIC DNA]</scope>
    <source>
        <tissue evidence="2">Whole aphids</tissue>
    </source>
</reference>
<dbReference type="PANTHER" id="PTHR21610:SF9">
    <property type="entry name" value="VON WILLEBRAND FACTOR A DOMAIN-CONTAINING PROTEIN 8"/>
    <property type="match status" value="1"/>
</dbReference>
<dbReference type="GO" id="GO:0005524">
    <property type="term" value="F:ATP binding"/>
    <property type="evidence" value="ECO:0007669"/>
    <property type="project" value="InterPro"/>
</dbReference>
<dbReference type="FunFam" id="3.40.50.300:FF:000587">
    <property type="entry name" value="von Willebrand factor A domain containing 8"/>
    <property type="match status" value="1"/>
</dbReference>
<dbReference type="OrthoDB" id="5186at2759"/>
<gene>
    <name evidence="2" type="ORF">AGLY_006693</name>
</gene>
<dbReference type="InterPro" id="IPR011704">
    <property type="entry name" value="ATPase_dyneun-rel_AAA"/>
</dbReference>
<dbReference type="Gene3D" id="3.40.50.300">
    <property type="entry name" value="P-loop containing nucleotide triphosphate hydrolases"/>
    <property type="match status" value="1"/>
</dbReference>
<dbReference type="AlphaFoldDB" id="A0A6G0TRR9"/>
<feature type="domain" description="ATPase dynein-related AAA" evidence="1">
    <location>
        <begin position="105"/>
        <end position="261"/>
    </location>
</feature>
<dbReference type="GO" id="GO:0005737">
    <property type="term" value="C:cytoplasm"/>
    <property type="evidence" value="ECO:0007669"/>
    <property type="project" value="TreeGrafter"/>
</dbReference>
<name>A0A6G0TRR9_APHGL</name>
<dbReference type="PANTHER" id="PTHR21610">
    <property type="entry name" value="VON WILLEBRAND FACTOR A DOMAIN-CONTAINING PROTEIN 8"/>
    <property type="match status" value="1"/>
</dbReference>
<dbReference type="EMBL" id="VYZN01000018">
    <property type="protein sequence ID" value="KAE9537670.1"/>
    <property type="molecule type" value="Genomic_DNA"/>
</dbReference>
<dbReference type="Proteomes" id="UP000475862">
    <property type="component" value="Unassembled WGS sequence"/>
</dbReference>
<evidence type="ECO:0000259" key="1">
    <source>
        <dbReference type="Pfam" id="PF07728"/>
    </source>
</evidence>
<dbReference type="GO" id="GO:0016887">
    <property type="term" value="F:ATP hydrolysis activity"/>
    <property type="evidence" value="ECO:0007669"/>
    <property type="project" value="InterPro"/>
</dbReference>
<organism evidence="2 3">
    <name type="scientific">Aphis glycines</name>
    <name type="common">Soybean aphid</name>
    <dbReference type="NCBI Taxonomy" id="307491"/>
    <lineage>
        <taxon>Eukaryota</taxon>
        <taxon>Metazoa</taxon>
        <taxon>Ecdysozoa</taxon>
        <taxon>Arthropoda</taxon>
        <taxon>Hexapoda</taxon>
        <taxon>Insecta</taxon>
        <taxon>Pterygota</taxon>
        <taxon>Neoptera</taxon>
        <taxon>Paraneoptera</taxon>
        <taxon>Hemiptera</taxon>
        <taxon>Sternorrhyncha</taxon>
        <taxon>Aphidomorpha</taxon>
        <taxon>Aphidoidea</taxon>
        <taxon>Aphididae</taxon>
        <taxon>Aphidini</taxon>
        <taxon>Aphis</taxon>
        <taxon>Aphis</taxon>
    </lineage>
</organism>
<dbReference type="Pfam" id="PF07728">
    <property type="entry name" value="AAA_5"/>
    <property type="match status" value="1"/>
</dbReference>
<comment type="caution">
    <text evidence="2">The sequence shown here is derived from an EMBL/GenBank/DDBJ whole genome shotgun (WGS) entry which is preliminary data.</text>
</comment>
<dbReference type="SUPFAM" id="SSF52540">
    <property type="entry name" value="P-loop containing nucleoside triphosphate hydrolases"/>
    <property type="match status" value="1"/>
</dbReference>
<proteinExistence type="predicted"/>
<evidence type="ECO:0000313" key="3">
    <source>
        <dbReference type="Proteomes" id="UP000475862"/>
    </source>
</evidence>
<accession>A0A6G0TRR9</accession>
<dbReference type="InterPro" id="IPR039891">
    <property type="entry name" value="VWA8"/>
</dbReference>
<protein>
    <recommendedName>
        <fullName evidence="1">ATPase dynein-related AAA domain-containing protein</fullName>
    </recommendedName>
</protein>
<dbReference type="InterPro" id="IPR027417">
    <property type="entry name" value="P-loop_NTPase"/>
</dbReference>
<sequence length="274" mass="31503">MSMILANVWKYRVGYRQFVTHNKFTRIQAMSNDRKRTEKGSNLNDDEEVKYFKGILKITIGDVKKLTKASKTPELVPINYLDMTCNQEAMSHLRWMLQKDILGQDMFLIGKPGPLRRRLALAYLELTNKSVEFVSLSQDTTEADLKQRREIIGGTAKYINQSAVKAAIEGHVLILDGIEKAERNVLPILNNLLENREIHLEDGRFLVAPKTYDKLLQEHGLEHMIKWNLVRVSEDFFVIALGLPVPTYNGIPLDPPLRSRFQARHIMTPSYAVR</sequence>